<organism evidence="3 4">
    <name type="scientific">candidate division CSSED10-310 bacterium</name>
    <dbReference type="NCBI Taxonomy" id="2855610"/>
    <lineage>
        <taxon>Bacteria</taxon>
        <taxon>Bacteria division CSSED10-310</taxon>
    </lineage>
</organism>
<proteinExistence type="predicted"/>
<keyword evidence="2" id="KW-0808">Transferase</keyword>
<keyword evidence="4" id="KW-1185">Reference proteome</keyword>
<evidence type="ECO:0000313" key="3">
    <source>
        <dbReference type="EMBL" id="MFC1851336.1"/>
    </source>
</evidence>
<keyword evidence="1" id="KW-0328">Glycosyltransferase</keyword>
<dbReference type="PANTHER" id="PTHR34136:SF1">
    <property type="entry name" value="UDP-N-ACETYL-D-MANNOSAMINURONIC ACID TRANSFERASE"/>
    <property type="match status" value="1"/>
</dbReference>
<accession>A0ABV6YYR6</accession>
<dbReference type="EMBL" id="JBHPBY010000179">
    <property type="protein sequence ID" value="MFC1851336.1"/>
    <property type="molecule type" value="Genomic_DNA"/>
</dbReference>
<evidence type="ECO:0000256" key="2">
    <source>
        <dbReference type="ARBA" id="ARBA00022679"/>
    </source>
</evidence>
<protein>
    <submittedName>
        <fullName evidence="3">WecB/TagA/CpsF family glycosyltransferase</fullName>
    </submittedName>
</protein>
<gene>
    <name evidence="3" type="ORF">ACFL27_14155</name>
</gene>
<name>A0ABV6YYR6_UNCC1</name>
<reference evidence="3 4" key="1">
    <citation type="submission" date="2024-09" db="EMBL/GenBank/DDBJ databases">
        <title>Laminarin stimulates single cell rates of sulfate reduction while oxygen inhibits transcriptomic activity in coastal marine sediment.</title>
        <authorList>
            <person name="Lindsay M."/>
            <person name="Orcutt B."/>
            <person name="Emerson D."/>
            <person name="Stepanauskas R."/>
            <person name="D'Angelo T."/>
        </authorList>
    </citation>
    <scope>NUCLEOTIDE SEQUENCE [LARGE SCALE GENOMIC DNA]</scope>
    <source>
        <strain evidence="3">SAG AM-311-K15</strain>
    </source>
</reference>
<dbReference type="NCBIfam" id="TIGR00696">
    <property type="entry name" value="wecG_tagA_cpsF"/>
    <property type="match status" value="1"/>
</dbReference>
<dbReference type="Proteomes" id="UP001594351">
    <property type="component" value="Unassembled WGS sequence"/>
</dbReference>
<dbReference type="PANTHER" id="PTHR34136">
    <property type="match status" value="1"/>
</dbReference>
<evidence type="ECO:0000313" key="4">
    <source>
        <dbReference type="Proteomes" id="UP001594351"/>
    </source>
</evidence>
<dbReference type="InterPro" id="IPR004629">
    <property type="entry name" value="WecG_TagA_CpsF"/>
</dbReference>
<evidence type="ECO:0000256" key="1">
    <source>
        <dbReference type="ARBA" id="ARBA00022676"/>
    </source>
</evidence>
<dbReference type="Pfam" id="PF03808">
    <property type="entry name" value="Glyco_tran_WecG"/>
    <property type="match status" value="1"/>
</dbReference>
<comment type="caution">
    <text evidence="3">The sequence shown here is derived from an EMBL/GenBank/DDBJ whole genome shotgun (WGS) entry which is preliminary data.</text>
</comment>
<dbReference type="CDD" id="cd06533">
    <property type="entry name" value="Glyco_transf_WecG_TagA"/>
    <property type="match status" value="1"/>
</dbReference>
<sequence length="272" mass="31228">MKPDHDIKSGMLSIRERKMTGQDKINILGAHINPLSPAETLELMMQWIKDRERHYICVCAVHIIMECLHNHHLQQMVNQASLAVPDGMPLVWVSKLYGYRNVRRVYGPNLMLSFCELAAQKNFTNFLLGGAVGQPEILAHNLTTRFPGLKIAGYNATPKRPIPEAENKKLIEEINACNPDVVWVGMGTPFQEYWVGANRSSLNAPILIGVGAAFDIHSKRVYQAPTWLQRLGLEWMFRLIQEPRRLWRRYLIGNPLFVWKLVCQWLGISKYK</sequence>